<dbReference type="Gene3D" id="3.40.50.1820">
    <property type="entry name" value="alpha/beta hydrolase"/>
    <property type="match status" value="1"/>
</dbReference>
<dbReference type="RefSeq" id="WP_014444348.1">
    <property type="nucleotide sequence ID" value="NC_017093.1"/>
</dbReference>
<reference evidence="3 4" key="1">
    <citation type="submission" date="2012-02" db="EMBL/GenBank/DDBJ databases">
        <title>Complete genome sequence of Actinoplanes missouriensis 431 (= NBRC 102363).</title>
        <authorList>
            <person name="Ohnishi Y."/>
            <person name="Ishikawa J."/>
            <person name="Sekine M."/>
            <person name="Hosoyama A."/>
            <person name="Harada T."/>
            <person name="Narita H."/>
            <person name="Hata T."/>
            <person name="Konno Y."/>
            <person name="Tutikane K."/>
            <person name="Fujita N."/>
            <person name="Horinouchi S."/>
            <person name="Hayakawa M."/>
        </authorList>
    </citation>
    <scope>NUCLEOTIDE SEQUENCE [LARGE SCALE GENOMIC DNA]</scope>
    <source>
        <strain evidence="4">ATCC 14538 / DSM 43046 / CBS 188.64 / JCM 3121 / NBRC 102363 / NCIMB 12654 / NRRL B-3342 / UNCC 431</strain>
    </source>
</reference>
<dbReference type="InterPro" id="IPR029058">
    <property type="entry name" value="AB_hydrolase_fold"/>
</dbReference>
<gene>
    <name evidence="3" type="ordered locus">AMIS_42340</name>
</gene>
<evidence type="ECO:0000256" key="1">
    <source>
        <dbReference type="SAM" id="MobiDB-lite"/>
    </source>
</evidence>
<dbReference type="Proteomes" id="UP000007882">
    <property type="component" value="Chromosome"/>
</dbReference>
<feature type="domain" description="AB hydrolase-1" evidence="2">
    <location>
        <begin position="32"/>
        <end position="199"/>
    </location>
</feature>
<sequence>MHPRPPCRSTHTFAAAGSHLVYDRWDGAARPVLLLHALLFDRTQWWPLAADLAGSCTVVAPDLPGHGETPLPAGLTPDQVAGVLARLVESFGLRRAPIVVGHATSAPLATAFARQFAVHGMLTVDEPAGVVGTGADATAMDAVVAPTGVDAVVAATGVDRVPEQFRSFAEPRRDPVLVAAYRSWLDQPSSRRPVPHAHRPGDDPAPPRFTPLSDPEGLAARIQYLL</sequence>
<dbReference type="InterPro" id="IPR000073">
    <property type="entry name" value="AB_hydrolase_1"/>
</dbReference>
<name>I0H8W7_ACTM4</name>
<evidence type="ECO:0000259" key="2">
    <source>
        <dbReference type="Pfam" id="PF12697"/>
    </source>
</evidence>
<accession>I0H8W7</accession>
<dbReference type="PANTHER" id="PTHR43798:SF33">
    <property type="entry name" value="HYDROLASE, PUTATIVE (AFU_ORTHOLOGUE AFUA_2G14860)-RELATED"/>
    <property type="match status" value="1"/>
</dbReference>
<dbReference type="eggNOG" id="COG0596">
    <property type="taxonomic scope" value="Bacteria"/>
</dbReference>
<dbReference type="PATRIC" id="fig|512565.3.peg.4219"/>
<protein>
    <recommendedName>
        <fullName evidence="2">AB hydrolase-1 domain-containing protein</fullName>
    </recommendedName>
</protein>
<dbReference type="AlphaFoldDB" id="I0H8W7"/>
<dbReference type="SUPFAM" id="SSF53474">
    <property type="entry name" value="alpha/beta-Hydrolases"/>
    <property type="match status" value="1"/>
</dbReference>
<dbReference type="Pfam" id="PF12697">
    <property type="entry name" value="Abhydrolase_6"/>
    <property type="match status" value="1"/>
</dbReference>
<dbReference type="GO" id="GO:0016020">
    <property type="term" value="C:membrane"/>
    <property type="evidence" value="ECO:0007669"/>
    <property type="project" value="TreeGrafter"/>
</dbReference>
<dbReference type="STRING" id="512565.AMIS_42340"/>
<evidence type="ECO:0000313" key="4">
    <source>
        <dbReference type="Proteomes" id="UP000007882"/>
    </source>
</evidence>
<dbReference type="HOGENOM" id="CLU_1222632_0_0_11"/>
<proteinExistence type="predicted"/>
<keyword evidence="4" id="KW-1185">Reference proteome</keyword>
<dbReference type="OrthoDB" id="3291142at2"/>
<evidence type="ECO:0000313" key="3">
    <source>
        <dbReference type="EMBL" id="BAL89454.1"/>
    </source>
</evidence>
<feature type="region of interest" description="Disordered" evidence="1">
    <location>
        <begin position="188"/>
        <end position="214"/>
    </location>
</feature>
<organism evidence="3 4">
    <name type="scientific">Actinoplanes missouriensis (strain ATCC 14538 / DSM 43046 / CBS 188.64 / JCM 3121 / NBRC 102363 / NCIMB 12654 / NRRL B-3342 / UNCC 431)</name>
    <dbReference type="NCBI Taxonomy" id="512565"/>
    <lineage>
        <taxon>Bacteria</taxon>
        <taxon>Bacillati</taxon>
        <taxon>Actinomycetota</taxon>
        <taxon>Actinomycetes</taxon>
        <taxon>Micromonosporales</taxon>
        <taxon>Micromonosporaceae</taxon>
        <taxon>Actinoplanes</taxon>
    </lineage>
</organism>
<dbReference type="InterPro" id="IPR050266">
    <property type="entry name" value="AB_hydrolase_sf"/>
</dbReference>
<dbReference type="PANTHER" id="PTHR43798">
    <property type="entry name" value="MONOACYLGLYCEROL LIPASE"/>
    <property type="match status" value="1"/>
</dbReference>
<dbReference type="GO" id="GO:0003824">
    <property type="term" value="F:catalytic activity"/>
    <property type="evidence" value="ECO:0007669"/>
    <property type="project" value="UniProtKB-ARBA"/>
</dbReference>
<dbReference type="EMBL" id="AP012319">
    <property type="protein sequence ID" value="BAL89454.1"/>
    <property type="molecule type" value="Genomic_DNA"/>
</dbReference>
<dbReference type="KEGG" id="ams:AMIS_42340"/>